<gene>
    <name evidence="2" type="ORF">XAT740_LOCUS34793</name>
</gene>
<proteinExistence type="predicted"/>
<dbReference type="AlphaFoldDB" id="A0A815M5D4"/>
<keyword evidence="3" id="KW-1185">Reference proteome</keyword>
<sequence length="216" mass="25028">MAFMLTSSRRNSFNEPQTPPMNMTSPCNLSRNVSPANDEFTYRTEAYLQEREEQSVSKALVPLTSKITWRNVMQQKRTLESEQEEIDRALSTINSIHGSFNRSMLRPHNEVYPSLYGDDDKSSRLLKSFCQRQDYYTNYDISLKSTVSDDEDSNTQDLSISYGNYFDSDFDDYSDDEEEKENEKKKSCDSGFGSALPKRHFSRESLLKFTQSLSKN</sequence>
<dbReference type="Proteomes" id="UP000663828">
    <property type="component" value="Unassembled WGS sequence"/>
</dbReference>
<evidence type="ECO:0000313" key="3">
    <source>
        <dbReference type="Proteomes" id="UP000663828"/>
    </source>
</evidence>
<evidence type="ECO:0000313" key="2">
    <source>
        <dbReference type="EMBL" id="CAF1413274.1"/>
    </source>
</evidence>
<reference evidence="2" key="1">
    <citation type="submission" date="2021-02" db="EMBL/GenBank/DDBJ databases">
        <authorList>
            <person name="Nowell W R."/>
        </authorList>
    </citation>
    <scope>NUCLEOTIDE SEQUENCE</scope>
</reference>
<accession>A0A815M5D4</accession>
<feature type="region of interest" description="Disordered" evidence="1">
    <location>
        <begin position="168"/>
        <end position="196"/>
    </location>
</feature>
<feature type="region of interest" description="Disordered" evidence="1">
    <location>
        <begin position="1"/>
        <end position="30"/>
    </location>
</feature>
<organism evidence="2 3">
    <name type="scientific">Adineta ricciae</name>
    <name type="common">Rotifer</name>
    <dbReference type="NCBI Taxonomy" id="249248"/>
    <lineage>
        <taxon>Eukaryota</taxon>
        <taxon>Metazoa</taxon>
        <taxon>Spiralia</taxon>
        <taxon>Gnathifera</taxon>
        <taxon>Rotifera</taxon>
        <taxon>Eurotatoria</taxon>
        <taxon>Bdelloidea</taxon>
        <taxon>Adinetida</taxon>
        <taxon>Adinetidae</taxon>
        <taxon>Adineta</taxon>
    </lineage>
</organism>
<comment type="caution">
    <text evidence="2">The sequence shown here is derived from an EMBL/GenBank/DDBJ whole genome shotgun (WGS) entry which is preliminary data.</text>
</comment>
<feature type="compositionally biased region" description="Acidic residues" evidence="1">
    <location>
        <begin position="168"/>
        <end position="180"/>
    </location>
</feature>
<protein>
    <submittedName>
        <fullName evidence="2">Uncharacterized protein</fullName>
    </submittedName>
</protein>
<evidence type="ECO:0000256" key="1">
    <source>
        <dbReference type="SAM" id="MobiDB-lite"/>
    </source>
</evidence>
<dbReference type="EMBL" id="CAJNOR010003431">
    <property type="protein sequence ID" value="CAF1413274.1"/>
    <property type="molecule type" value="Genomic_DNA"/>
</dbReference>
<name>A0A815M5D4_ADIRI</name>